<gene>
    <name evidence="1" type="ORF">COS52_03270</name>
</gene>
<evidence type="ECO:0000313" key="2">
    <source>
        <dbReference type="Proteomes" id="UP000230119"/>
    </source>
</evidence>
<organism evidence="1 2">
    <name type="scientific">Candidatus Roizmanbacteria bacterium CG03_land_8_20_14_0_80_39_12</name>
    <dbReference type="NCBI Taxonomy" id="1974847"/>
    <lineage>
        <taxon>Bacteria</taxon>
        <taxon>Candidatus Roizmaniibacteriota</taxon>
    </lineage>
</organism>
<dbReference type="InterPro" id="IPR016169">
    <property type="entry name" value="FAD-bd_PCMH_sub2"/>
</dbReference>
<dbReference type="GO" id="GO:0050660">
    <property type="term" value="F:flavin adenine dinucleotide binding"/>
    <property type="evidence" value="ECO:0007669"/>
    <property type="project" value="InterPro"/>
</dbReference>
<accession>A0A2M7BS73</accession>
<comment type="caution">
    <text evidence="1">The sequence shown here is derived from an EMBL/GenBank/DDBJ whole genome shotgun (WGS) entry which is preliminary data.</text>
</comment>
<dbReference type="InterPro" id="IPR036318">
    <property type="entry name" value="FAD-bd_PCMH-like_sf"/>
</dbReference>
<evidence type="ECO:0000313" key="1">
    <source>
        <dbReference type="EMBL" id="PIV08332.1"/>
    </source>
</evidence>
<dbReference type="Gene3D" id="3.30.465.10">
    <property type="match status" value="1"/>
</dbReference>
<protein>
    <submittedName>
        <fullName evidence="1">Uncharacterized protein</fullName>
    </submittedName>
</protein>
<dbReference type="EMBL" id="PEVA01000143">
    <property type="protein sequence ID" value="PIV08332.1"/>
    <property type="molecule type" value="Genomic_DNA"/>
</dbReference>
<proteinExistence type="predicted"/>
<name>A0A2M7BS73_9BACT</name>
<sequence>MGGLIFGLLGREPRIGNKIWISHKAFEVKSVEGKQIKELKLTINGIYTGNKKPAHEEVK</sequence>
<reference evidence="2" key="1">
    <citation type="submission" date="2017-09" db="EMBL/GenBank/DDBJ databases">
        <title>Depth-based differentiation of microbial function through sediment-hosted aquifers and enrichment of novel symbionts in the deep terrestrial subsurface.</title>
        <authorList>
            <person name="Probst A.J."/>
            <person name="Ladd B."/>
            <person name="Jarett J.K."/>
            <person name="Geller-Mcgrath D.E."/>
            <person name="Sieber C.M.K."/>
            <person name="Emerson J.B."/>
            <person name="Anantharaman K."/>
            <person name="Thomas B.C."/>
            <person name="Malmstrom R."/>
            <person name="Stieglmeier M."/>
            <person name="Klingl A."/>
            <person name="Woyke T."/>
            <person name="Ryan C.M."/>
            <person name="Banfield J.F."/>
        </authorList>
    </citation>
    <scope>NUCLEOTIDE SEQUENCE [LARGE SCALE GENOMIC DNA]</scope>
</reference>
<dbReference type="Proteomes" id="UP000230119">
    <property type="component" value="Unassembled WGS sequence"/>
</dbReference>
<dbReference type="SUPFAM" id="SSF56176">
    <property type="entry name" value="FAD-binding/transporter-associated domain-like"/>
    <property type="match status" value="1"/>
</dbReference>
<dbReference type="AlphaFoldDB" id="A0A2M7BS73"/>